<dbReference type="SUPFAM" id="SSF81345">
    <property type="entry name" value="ABC transporter involved in vitamin B12 uptake, BtuC"/>
    <property type="match status" value="1"/>
</dbReference>
<comment type="subcellular location">
    <subcellularLocation>
        <location evidence="1">Cell membrane</location>
        <topology evidence="1">Multi-pass membrane protein</topology>
    </subcellularLocation>
</comment>
<keyword evidence="10" id="KW-1185">Reference proteome</keyword>
<feature type="transmembrane region" description="Helical" evidence="8">
    <location>
        <begin position="277"/>
        <end position="296"/>
    </location>
</feature>
<reference evidence="9 10" key="1">
    <citation type="submission" date="2020-03" db="EMBL/GenBank/DDBJ databases">
        <title>Bacterial isolates of synthetic phycosphere.</title>
        <authorList>
            <person name="Fu H."/>
            <person name="Moran M.A."/>
        </authorList>
    </citation>
    <scope>NUCLEOTIDE SEQUENCE [LARGE SCALE GENOMIC DNA]</scope>
    <source>
        <strain evidence="9 10">HF1</strain>
    </source>
</reference>
<evidence type="ECO:0000256" key="2">
    <source>
        <dbReference type="ARBA" id="ARBA00007935"/>
    </source>
</evidence>
<keyword evidence="7 8" id="KW-0472">Membrane</keyword>
<evidence type="ECO:0000313" key="9">
    <source>
        <dbReference type="EMBL" id="NIY73668.1"/>
    </source>
</evidence>
<feature type="transmembrane region" description="Helical" evidence="8">
    <location>
        <begin position="235"/>
        <end position="257"/>
    </location>
</feature>
<sequence>MGRLTISFALTAALVVLAALFHMSVGAKAVPLSEVTGAFTAFDPTVMDHQIVRALRLPRAVIAIFAGAALGMAGAMTQGITRNPLAEPGILGVLKGAAFAVFICVGFLGLVSVAWIPLVAAIGAVISGAIVFAIARAAPEGATPVTLVLCGAAILAFLSAVLMAVQLLDETTFQNLRVWASGTLTGAKLETVYWALPWGVVGAVIAVWIAPRVTAMAMGDEAALGLGIDLTKTRAWGFGAVVLLSAAAVSVAGPLEFLGLVVPHMARMIVGADYRAIVPYSALLGALVLLLADIAARTVLAPAEISTGIVLALIGAPVFVGLIRARL</sequence>
<dbReference type="PANTHER" id="PTHR30472">
    <property type="entry name" value="FERRIC ENTEROBACTIN TRANSPORT SYSTEM PERMEASE PROTEIN"/>
    <property type="match status" value="1"/>
</dbReference>
<proteinExistence type="inferred from homology"/>
<keyword evidence="3" id="KW-0813">Transport</keyword>
<dbReference type="PANTHER" id="PTHR30472:SF1">
    <property type="entry name" value="FE(3+) DICITRATE TRANSPORT SYSTEM PERMEASE PROTEIN FECC-RELATED"/>
    <property type="match status" value="1"/>
</dbReference>
<dbReference type="Gene3D" id="1.10.3470.10">
    <property type="entry name" value="ABC transporter involved in vitamin B12 uptake, BtuC"/>
    <property type="match status" value="1"/>
</dbReference>
<evidence type="ECO:0000256" key="4">
    <source>
        <dbReference type="ARBA" id="ARBA00022475"/>
    </source>
</evidence>
<dbReference type="RefSeq" id="WP_167639053.1">
    <property type="nucleotide sequence ID" value="NZ_JAATOP010000012.1"/>
</dbReference>
<evidence type="ECO:0000256" key="1">
    <source>
        <dbReference type="ARBA" id="ARBA00004651"/>
    </source>
</evidence>
<feature type="transmembrane region" description="Helical" evidence="8">
    <location>
        <begin position="114"/>
        <end position="135"/>
    </location>
</feature>
<feature type="transmembrane region" description="Helical" evidence="8">
    <location>
        <begin position="57"/>
        <end position="77"/>
    </location>
</feature>
<protein>
    <submittedName>
        <fullName evidence="9">Iron ABC transporter permease</fullName>
    </submittedName>
</protein>
<keyword evidence="4" id="KW-1003">Cell membrane</keyword>
<gene>
    <name evidence="9" type="ORF">HCZ30_14635</name>
</gene>
<feature type="transmembrane region" description="Helical" evidence="8">
    <location>
        <begin position="147"/>
        <end position="168"/>
    </location>
</feature>
<feature type="transmembrane region" description="Helical" evidence="8">
    <location>
        <begin position="89"/>
        <end position="108"/>
    </location>
</feature>
<dbReference type="Pfam" id="PF01032">
    <property type="entry name" value="FecCD"/>
    <property type="match status" value="1"/>
</dbReference>
<dbReference type="EMBL" id="JAATOP010000012">
    <property type="protein sequence ID" value="NIY73668.1"/>
    <property type="molecule type" value="Genomic_DNA"/>
</dbReference>
<feature type="transmembrane region" description="Helical" evidence="8">
    <location>
        <begin position="192"/>
        <end position="214"/>
    </location>
</feature>
<organism evidence="9 10">
    <name type="scientific">Marivivens donghaensis</name>
    <dbReference type="NCBI Taxonomy" id="1699413"/>
    <lineage>
        <taxon>Bacteria</taxon>
        <taxon>Pseudomonadati</taxon>
        <taxon>Pseudomonadota</taxon>
        <taxon>Alphaproteobacteria</taxon>
        <taxon>Rhodobacterales</taxon>
        <taxon>Paracoccaceae</taxon>
        <taxon>Marivivens group</taxon>
        <taxon>Marivivens</taxon>
    </lineage>
</organism>
<feature type="transmembrane region" description="Helical" evidence="8">
    <location>
        <begin position="308"/>
        <end position="325"/>
    </location>
</feature>
<evidence type="ECO:0000256" key="3">
    <source>
        <dbReference type="ARBA" id="ARBA00022448"/>
    </source>
</evidence>
<name>A0ABX0W0Q7_9RHOB</name>
<comment type="caution">
    <text evidence="9">The sequence shown here is derived from an EMBL/GenBank/DDBJ whole genome shotgun (WGS) entry which is preliminary data.</text>
</comment>
<evidence type="ECO:0000256" key="7">
    <source>
        <dbReference type="ARBA" id="ARBA00023136"/>
    </source>
</evidence>
<evidence type="ECO:0000256" key="8">
    <source>
        <dbReference type="SAM" id="Phobius"/>
    </source>
</evidence>
<comment type="similarity">
    <text evidence="2">Belongs to the binding-protein-dependent transport system permease family. FecCD subfamily.</text>
</comment>
<dbReference type="InterPro" id="IPR000522">
    <property type="entry name" value="ABC_transptr_permease_BtuC"/>
</dbReference>
<keyword evidence="5 8" id="KW-0812">Transmembrane</keyword>
<evidence type="ECO:0000313" key="10">
    <source>
        <dbReference type="Proteomes" id="UP000709466"/>
    </source>
</evidence>
<evidence type="ECO:0000256" key="6">
    <source>
        <dbReference type="ARBA" id="ARBA00022989"/>
    </source>
</evidence>
<dbReference type="Proteomes" id="UP000709466">
    <property type="component" value="Unassembled WGS sequence"/>
</dbReference>
<accession>A0ABX0W0Q7</accession>
<evidence type="ECO:0000256" key="5">
    <source>
        <dbReference type="ARBA" id="ARBA00022692"/>
    </source>
</evidence>
<dbReference type="CDD" id="cd06550">
    <property type="entry name" value="TM_ABC_iron-siderophores_like"/>
    <property type="match status" value="1"/>
</dbReference>
<dbReference type="InterPro" id="IPR037294">
    <property type="entry name" value="ABC_BtuC-like"/>
</dbReference>
<keyword evidence="6 8" id="KW-1133">Transmembrane helix</keyword>